<evidence type="ECO:0000313" key="1">
    <source>
        <dbReference type="EMBL" id="KAI3727193.1"/>
    </source>
</evidence>
<evidence type="ECO:0000313" key="2">
    <source>
        <dbReference type="Proteomes" id="UP001056120"/>
    </source>
</evidence>
<keyword evidence="2" id="KW-1185">Reference proteome</keyword>
<reference evidence="2" key="1">
    <citation type="journal article" date="2022" name="Mol. Ecol. Resour.">
        <title>The genomes of chicory, endive, great burdock and yacon provide insights into Asteraceae palaeo-polyploidization history and plant inulin production.</title>
        <authorList>
            <person name="Fan W."/>
            <person name="Wang S."/>
            <person name="Wang H."/>
            <person name="Wang A."/>
            <person name="Jiang F."/>
            <person name="Liu H."/>
            <person name="Zhao H."/>
            <person name="Xu D."/>
            <person name="Zhang Y."/>
        </authorList>
    </citation>
    <scope>NUCLEOTIDE SEQUENCE [LARGE SCALE GENOMIC DNA]</scope>
    <source>
        <strain evidence="2">cv. Yunnan</strain>
    </source>
</reference>
<gene>
    <name evidence="1" type="ORF">L1987_67004</name>
</gene>
<name>A0ACB9BZ02_9ASTR</name>
<comment type="caution">
    <text evidence="1">The sequence shown here is derived from an EMBL/GenBank/DDBJ whole genome shotgun (WGS) entry which is preliminary data.</text>
</comment>
<protein>
    <submittedName>
        <fullName evidence="1">Uncharacterized protein</fullName>
    </submittedName>
</protein>
<dbReference type="Proteomes" id="UP001056120">
    <property type="component" value="Linkage Group LG22"/>
</dbReference>
<reference evidence="1 2" key="2">
    <citation type="journal article" date="2022" name="Mol. Ecol. Resour.">
        <title>The genomes of chicory, endive, great burdock and yacon provide insights into Asteraceae paleo-polyploidization history and plant inulin production.</title>
        <authorList>
            <person name="Fan W."/>
            <person name="Wang S."/>
            <person name="Wang H."/>
            <person name="Wang A."/>
            <person name="Jiang F."/>
            <person name="Liu H."/>
            <person name="Zhao H."/>
            <person name="Xu D."/>
            <person name="Zhang Y."/>
        </authorList>
    </citation>
    <scope>NUCLEOTIDE SEQUENCE [LARGE SCALE GENOMIC DNA]</scope>
    <source>
        <strain evidence="2">cv. Yunnan</strain>
        <tissue evidence="1">Leaves</tissue>
    </source>
</reference>
<accession>A0ACB9BZ02</accession>
<organism evidence="1 2">
    <name type="scientific">Smallanthus sonchifolius</name>
    <dbReference type="NCBI Taxonomy" id="185202"/>
    <lineage>
        <taxon>Eukaryota</taxon>
        <taxon>Viridiplantae</taxon>
        <taxon>Streptophyta</taxon>
        <taxon>Embryophyta</taxon>
        <taxon>Tracheophyta</taxon>
        <taxon>Spermatophyta</taxon>
        <taxon>Magnoliopsida</taxon>
        <taxon>eudicotyledons</taxon>
        <taxon>Gunneridae</taxon>
        <taxon>Pentapetalae</taxon>
        <taxon>asterids</taxon>
        <taxon>campanulids</taxon>
        <taxon>Asterales</taxon>
        <taxon>Asteraceae</taxon>
        <taxon>Asteroideae</taxon>
        <taxon>Heliantheae alliance</taxon>
        <taxon>Millerieae</taxon>
        <taxon>Smallanthus</taxon>
    </lineage>
</organism>
<proteinExistence type="predicted"/>
<dbReference type="EMBL" id="CM042039">
    <property type="protein sequence ID" value="KAI3727193.1"/>
    <property type="molecule type" value="Genomic_DNA"/>
</dbReference>
<sequence>MKEIAGNPLHLKSLNHISLVCRSVEESIDFYTNVLGFVPIRRPGSFDFDGAWLFNYGIGIHLLQSENPNNTPKKNEINPKDNHISFQCESMGTVEKKLKEMGIVYKRQRVEEGGIYVDQLFFHDPDGFMIEICNCDNLPVVPIAGEMVRSCSRVNLEIISQKQIQTFVQIVVKWTKMASTACFMIISRNDIPIYEAEVGTAPKKEEAAHQHQFILHAALDVVQDLAWTTSAMFLKAIDRFNDLVVSVYVTAGHILVLFFVENNVFVIVKWLRLGGSRFFQTLLNPLYLPGSRVTSSHFDTKVRALARRYL</sequence>